<dbReference type="GO" id="GO:0051301">
    <property type="term" value="P:cell division"/>
    <property type="evidence" value="ECO:0007669"/>
    <property type="project" value="UniProtKB-KW"/>
</dbReference>
<comment type="similarity">
    <text evidence="1">Belongs to the WD repeat CDC20/Fizzy family.</text>
</comment>
<dbReference type="Proteomes" id="UP000887561">
    <property type="component" value="Unplaced"/>
</dbReference>
<keyword evidence="6" id="KW-0131">Cell cycle</keyword>
<reference evidence="10" key="1">
    <citation type="submission" date="2022-11" db="UniProtKB">
        <authorList>
            <consortium name="WormBaseParasite"/>
        </authorList>
    </citation>
    <scope>IDENTIFICATION</scope>
</reference>
<evidence type="ECO:0000313" key="10">
    <source>
        <dbReference type="WBParaSite" id="scaffold2927_cov246.g5674"/>
    </source>
</evidence>
<dbReference type="SMART" id="SM00320">
    <property type="entry name" value="WD40"/>
    <property type="match status" value="6"/>
</dbReference>
<evidence type="ECO:0000259" key="8">
    <source>
        <dbReference type="Pfam" id="PF24807"/>
    </source>
</evidence>
<dbReference type="Gene3D" id="2.130.10.10">
    <property type="entry name" value="YVTN repeat-like/Quinoprotein amine dehydrogenase"/>
    <property type="match status" value="1"/>
</dbReference>
<evidence type="ECO:0000256" key="6">
    <source>
        <dbReference type="ARBA" id="ARBA00023306"/>
    </source>
</evidence>
<sequence>MTSRTPDWKGGANVLSAVHKISTTPSRNPNYIKGKVNEGDRYVCLRSEEQLELATHLLTSKLLDDENATCLDTSMSCPTSPATKLEQKAKRQMMRVKSDNNLDNGIEGDRVCAFRKGLAPIARFGHRAQQTNVLFHCIQPSSTCIKRSRRYIVKEPERMLDAPTNVVAVTLGNKIFQWNAATGAVDELKDFENLEANPTVAKWSKEGQYIAIGFSDGTLKLIDSISKNVLRTIRTEGMRLACACWTGKGELSCGSRNGKIYHHDVRMPKSLISVFSSHSSEVCGLKWSPDEHFLTSGGSDCLVHVWEKTQLSNFNASPLYRFDDHIAAVKAIEYVPQIGLGPSNLVATGGGTRDHTIRFWDLNDGSPYFTLDTQSQITGILFNKLHSEMITGHGAPKAGVRVWHHEPNKIKKFEPTAELNNGQGGRALSLCQSPCGEYVMTASQDEVLRIWHVWKVDESMRKQSQENVTANARKQLQYALNGHIGVASNGRIIR</sequence>
<keyword evidence="2 7" id="KW-0853">WD repeat</keyword>
<keyword evidence="5" id="KW-0498">Mitosis</keyword>
<dbReference type="GO" id="GO:1990757">
    <property type="term" value="F:ubiquitin ligase activator activity"/>
    <property type="evidence" value="ECO:0007669"/>
    <property type="project" value="TreeGrafter"/>
</dbReference>
<dbReference type="AlphaFoldDB" id="A0A915M402"/>
<dbReference type="InterPro" id="IPR036322">
    <property type="entry name" value="WD40_repeat_dom_sf"/>
</dbReference>
<evidence type="ECO:0000313" key="9">
    <source>
        <dbReference type="Proteomes" id="UP000887561"/>
    </source>
</evidence>
<evidence type="ECO:0000256" key="5">
    <source>
        <dbReference type="ARBA" id="ARBA00022776"/>
    </source>
</evidence>
<keyword evidence="3" id="KW-0132">Cell division</keyword>
<evidence type="ECO:0000256" key="3">
    <source>
        <dbReference type="ARBA" id="ARBA00022618"/>
    </source>
</evidence>
<evidence type="ECO:0000256" key="1">
    <source>
        <dbReference type="ARBA" id="ARBA00006445"/>
    </source>
</evidence>
<dbReference type="WBParaSite" id="scaffold2927_cov246.g5674">
    <property type="protein sequence ID" value="scaffold2927_cov246.g5674"/>
    <property type="gene ID" value="scaffold2927_cov246.g5674"/>
</dbReference>
<evidence type="ECO:0000256" key="2">
    <source>
        <dbReference type="ARBA" id="ARBA00022574"/>
    </source>
</evidence>
<dbReference type="GO" id="GO:0005680">
    <property type="term" value="C:anaphase-promoting complex"/>
    <property type="evidence" value="ECO:0007669"/>
    <property type="project" value="TreeGrafter"/>
</dbReference>
<feature type="domain" description="CDC20/Fizzy WD40" evidence="8">
    <location>
        <begin position="164"/>
        <end position="451"/>
    </location>
</feature>
<name>A0A915M402_MELJA</name>
<dbReference type="GO" id="GO:1905786">
    <property type="term" value="P:positive regulation of anaphase-promoting complex-dependent catabolic process"/>
    <property type="evidence" value="ECO:0007669"/>
    <property type="project" value="TreeGrafter"/>
</dbReference>
<protein>
    <submittedName>
        <fullName evidence="10">WD repeat-containing protein 55 homolog</fullName>
    </submittedName>
</protein>
<dbReference type="InterPro" id="IPR001680">
    <property type="entry name" value="WD40_rpt"/>
</dbReference>
<dbReference type="SUPFAM" id="SSF50978">
    <property type="entry name" value="WD40 repeat-like"/>
    <property type="match status" value="1"/>
</dbReference>
<dbReference type="InterPro" id="IPR056150">
    <property type="entry name" value="WD40_CDC20-Fz"/>
</dbReference>
<dbReference type="GO" id="GO:0010997">
    <property type="term" value="F:anaphase-promoting complex binding"/>
    <property type="evidence" value="ECO:0007669"/>
    <property type="project" value="InterPro"/>
</dbReference>
<dbReference type="PANTHER" id="PTHR19918:SF8">
    <property type="entry name" value="FI02843P"/>
    <property type="match status" value="1"/>
</dbReference>
<dbReference type="Pfam" id="PF24807">
    <property type="entry name" value="WD40_CDC20-Fz"/>
    <property type="match status" value="1"/>
</dbReference>
<dbReference type="InterPro" id="IPR033010">
    <property type="entry name" value="Cdc20/Fizzy"/>
</dbReference>
<proteinExistence type="inferred from homology"/>
<evidence type="ECO:0000256" key="4">
    <source>
        <dbReference type="ARBA" id="ARBA00022737"/>
    </source>
</evidence>
<evidence type="ECO:0000256" key="7">
    <source>
        <dbReference type="PROSITE-ProRule" id="PRU00221"/>
    </source>
</evidence>
<dbReference type="InterPro" id="IPR015943">
    <property type="entry name" value="WD40/YVTN_repeat-like_dom_sf"/>
</dbReference>
<dbReference type="PROSITE" id="PS50082">
    <property type="entry name" value="WD_REPEATS_2"/>
    <property type="match status" value="1"/>
</dbReference>
<organism evidence="9 10">
    <name type="scientific">Meloidogyne javanica</name>
    <name type="common">Root-knot nematode worm</name>
    <dbReference type="NCBI Taxonomy" id="6303"/>
    <lineage>
        <taxon>Eukaryota</taxon>
        <taxon>Metazoa</taxon>
        <taxon>Ecdysozoa</taxon>
        <taxon>Nematoda</taxon>
        <taxon>Chromadorea</taxon>
        <taxon>Rhabditida</taxon>
        <taxon>Tylenchina</taxon>
        <taxon>Tylenchomorpha</taxon>
        <taxon>Tylenchoidea</taxon>
        <taxon>Meloidogynidae</taxon>
        <taxon>Meloidogyninae</taxon>
        <taxon>Meloidogyne</taxon>
        <taxon>Meloidogyne incognita group</taxon>
    </lineage>
</organism>
<keyword evidence="4" id="KW-0677">Repeat</keyword>
<dbReference type="PROSITE" id="PS50294">
    <property type="entry name" value="WD_REPEATS_REGION"/>
    <property type="match status" value="1"/>
</dbReference>
<dbReference type="PANTHER" id="PTHR19918">
    <property type="entry name" value="CELL DIVISION CYCLE 20 CDC20 FIZZY -RELATED"/>
    <property type="match status" value="1"/>
</dbReference>
<keyword evidence="9" id="KW-1185">Reference proteome</keyword>
<dbReference type="GO" id="GO:0031145">
    <property type="term" value="P:anaphase-promoting complex-dependent catabolic process"/>
    <property type="evidence" value="ECO:0007669"/>
    <property type="project" value="TreeGrafter"/>
</dbReference>
<accession>A0A915M402</accession>
<feature type="repeat" description="WD" evidence="7">
    <location>
        <begin position="275"/>
        <end position="307"/>
    </location>
</feature>